<evidence type="ECO:0000313" key="3">
    <source>
        <dbReference type="Proteomes" id="UP001295740"/>
    </source>
</evidence>
<dbReference type="InterPro" id="IPR001117">
    <property type="entry name" value="Cu-oxidase_2nd"/>
</dbReference>
<feature type="domain" description="Plastocyanin-like" evidence="1">
    <location>
        <begin position="8"/>
        <end position="47"/>
    </location>
</feature>
<organism evidence="2 3">
    <name type="scientific">Anthostomella pinea</name>
    <dbReference type="NCBI Taxonomy" id="933095"/>
    <lineage>
        <taxon>Eukaryota</taxon>
        <taxon>Fungi</taxon>
        <taxon>Dikarya</taxon>
        <taxon>Ascomycota</taxon>
        <taxon>Pezizomycotina</taxon>
        <taxon>Sordariomycetes</taxon>
        <taxon>Xylariomycetidae</taxon>
        <taxon>Xylariales</taxon>
        <taxon>Xylariaceae</taxon>
        <taxon>Anthostomella</taxon>
    </lineage>
</organism>
<dbReference type="EMBL" id="CAUWAG010000019">
    <property type="protein sequence ID" value="CAJ2512431.1"/>
    <property type="molecule type" value="Genomic_DNA"/>
</dbReference>
<sequence>MAPGGISRSPHASYRMRLVGAAVDIHFKFSIDNHTMTVMAADSVTLSTANPRRHDTAREGEIAGPIANSTLNDNCDAWAAFQDAQSIEQDDSGV</sequence>
<protein>
    <submittedName>
        <fullName evidence="2">Uu.00g054460.m01.CDS01</fullName>
    </submittedName>
</protein>
<evidence type="ECO:0000259" key="1">
    <source>
        <dbReference type="Pfam" id="PF00394"/>
    </source>
</evidence>
<gene>
    <name evidence="2" type="ORF">KHLLAP_LOCUS12899</name>
</gene>
<dbReference type="Proteomes" id="UP001295740">
    <property type="component" value="Unassembled WGS sequence"/>
</dbReference>
<dbReference type="Gene3D" id="2.60.40.420">
    <property type="entry name" value="Cupredoxins - blue copper proteins"/>
    <property type="match status" value="1"/>
</dbReference>
<evidence type="ECO:0000313" key="2">
    <source>
        <dbReference type="EMBL" id="CAJ2512431.1"/>
    </source>
</evidence>
<dbReference type="SUPFAM" id="SSF49503">
    <property type="entry name" value="Cupredoxins"/>
    <property type="match status" value="1"/>
</dbReference>
<reference evidence="2" key="1">
    <citation type="submission" date="2023-10" db="EMBL/GenBank/DDBJ databases">
        <authorList>
            <person name="Hackl T."/>
        </authorList>
    </citation>
    <scope>NUCLEOTIDE SEQUENCE</scope>
</reference>
<name>A0AAI8VQX3_9PEZI</name>
<keyword evidence="3" id="KW-1185">Reference proteome</keyword>
<accession>A0AAI8VQX3</accession>
<dbReference type="AlphaFoldDB" id="A0AAI8VQX3"/>
<dbReference type="Pfam" id="PF00394">
    <property type="entry name" value="Cu-oxidase"/>
    <property type="match status" value="1"/>
</dbReference>
<proteinExistence type="predicted"/>
<dbReference type="InterPro" id="IPR008972">
    <property type="entry name" value="Cupredoxin"/>
</dbReference>
<comment type="caution">
    <text evidence="2">The sequence shown here is derived from an EMBL/GenBank/DDBJ whole genome shotgun (WGS) entry which is preliminary data.</text>
</comment>